<dbReference type="PANTHER" id="PTHR28232:SF1">
    <property type="entry name" value="TRANSCRIPTIONAL REGULATORY PROTEIN RXT2"/>
    <property type="match status" value="1"/>
</dbReference>
<dbReference type="GO" id="GO:0005829">
    <property type="term" value="C:cytosol"/>
    <property type="evidence" value="ECO:0007669"/>
    <property type="project" value="TreeGrafter"/>
</dbReference>
<dbReference type="Proteomes" id="UP001165120">
    <property type="component" value="Unassembled WGS sequence"/>
</dbReference>
<proteinExistence type="predicted"/>
<reference evidence="3" key="1">
    <citation type="submission" date="2023-04" db="EMBL/GenBank/DDBJ databases">
        <title>Candida boidinii NBRC 10035.</title>
        <authorList>
            <person name="Ichikawa N."/>
            <person name="Sato H."/>
            <person name="Tonouchi N."/>
        </authorList>
    </citation>
    <scope>NUCLEOTIDE SEQUENCE</scope>
    <source>
        <strain evidence="3">NBRC 10035</strain>
    </source>
</reference>
<dbReference type="EMBL" id="BSXN01000675">
    <property type="protein sequence ID" value="GME69439.1"/>
    <property type="molecule type" value="Genomic_DNA"/>
</dbReference>
<accession>A0A9W6WFZ5</accession>
<evidence type="ECO:0000313" key="4">
    <source>
        <dbReference type="Proteomes" id="UP001165120"/>
    </source>
</evidence>
<gene>
    <name evidence="3" type="ORF">Cboi02_000231200</name>
</gene>
<feature type="region of interest" description="Disordered" evidence="1">
    <location>
        <begin position="291"/>
        <end position="352"/>
    </location>
</feature>
<name>A0A9W6WFZ5_CANBO</name>
<sequence length="443" mass="50713">MAPSNTKSNISLREDILRFKLSVKRDKENSLIENSIKDKINSNNANYNDELGLAQEELNNGNSFTNRGNKLLFTSDTVDFTRLNSYRDSLKTESIDEILPSPGHFKRRRLVIVDKNQRLNDIIQKQLDAEFGPVNDEKKKGSNGNTIAVKTPGAHHDNSGDDVDDDDEDDGDYYNDNNGVAISLLKSIDLQSILGPITDPSDIINRKTINSIYQNNHLRNLANETIHIIEKEQDTVNQLSKLMNVFLGDDPVNNLPENLLLPKYDHDLDLFKKFDNIDKIDSKDGEVKEVELKDDKDVQEGKDEDAVVNDDKETDESKSKFDDRRITRSQSITDTKEDGEDGEDDENSNELDATIRQEKYGIIANKLIKDPFFKLPEYVKDFNYGISKNEDAEDSRQLIQIALQRNEEFIRSLSNIRNGFIRADRIKDNILKWCREINDVQNQ</sequence>
<keyword evidence="4" id="KW-1185">Reference proteome</keyword>
<feature type="compositionally biased region" description="Basic and acidic residues" evidence="1">
    <location>
        <begin position="291"/>
        <end position="326"/>
    </location>
</feature>
<evidence type="ECO:0000256" key="1">
    <source>
        <dbReference type="SAM" id="MobiDB-lite"/>
    </source>
</evidence>
<feature type="domain" description="Transcriptional regulatory protein RXT2 N-terminal" evidence="2">
    <location>
        <begin position="65"/>
        <end position="249"/>
    </location>
</feature>
<feature type="region of interest" description="Disordered" evidence="1">
    <location>
        <begin position="133"/>
        <end position="171"/>
    </location>
</feature>
<dbReference type="Pfam" id="PF08595">
    <property type="entry name" value="RXT2_N"/>
    <property type="match status" value="1"/>
</dbReference>
<comment type="caution">
    <text evidence="3">The sequence shown here is derived from an EMBL/GenBank/DDBJ whole genome shotgun (WGS) entry which is preliminary data.</text>
</comment>
<feature type="compositionally biased region" description="Acidic residues" evidence="1">
    <location>
        <begin position="337"/>
        <end position="349"/>
    </location>
</feature>
<organism evidence="3 4">
    <name type="scientific">Candida boidinii</name>
    <name type="common">Yeast</name>
    <dbReference type="NCBI Taxonomy" id="5477"/>
    <lineage>
        <taxon>Eukaryota</taxon>
        <taxon>Fungi</taxon>
        <taxon>Dikarya</taxon>
        <taxon>Ascomycota</taxon>
        <taxon>Saccharomycotina</taxon>
        <taxon>Pichiomycetes</taxon>
        <taxon>Pichiales</taxon>
        <taxon>Pichiaceae</taxon>
        <taxon>Ogataea</taxon>
        <taxon>Ogataea/Candida clade</taxon>
    </lineage>
</organism>
<dbReference type="PANTHER" id="PTHR28232">
    <property type="entry name" value="TRANSCRIPTIONAL REGULATORY PROTEIN RXT2"/>
    <property type="match status" value="1"/>
</dbReference>
<evidence type="ECO:0000313" key="3">
    <source>
        <dbReference type="EMBL" id="GME69439.1"/>
    </source>
</evidence>
<evidence type="ECO:0000259" key="2">
    <source>
        <dbReference type="Pfam" id="PF08595"/>
    </source>
</evidence>
<dbReference type="AlphaFoldDB" id="A0A9W6WFZ5"/>
<dbReference type="GO" id="GO:0033698">
    <property type="term" value="C:Rpd3L complex"/>
    <property type="evidence" value="ECO:0007669"/>
    <property type="project" value="TreeGrafter"/>
</dbReference>
<dbReference type="InterPro" id="IPR013904">
    <property type="entry name" value="RXT2_N"/>
</dbReference>
<dbReference type="InterPro" id="IPR039602">
    <property type="entry name" value="Rxt2"/>
</dbReference>
<feature type="compositionally biased region" description="Acidic residues" evidence="1">
    <location>
        <begin position="160"/>
        <end position="171"/>
    </location>
</feature>
<protein>
    <submittedName>
        <fullName evidence="3">Unnamed protein product</fullName>
    </submittedName>
</protein>